<keyword evidence="3" id="KW-1185">Reference proteome</keyword>
<proteinExistence type="predicted"/>
<feature type="region of interest" description="Disordered" evidence="1">
    <location>
        <begin position="1"/>
        <end position="112"/>
    </location>
</feature>
<accession>A0AAP0XAT8</accession>
<sequence length="270" mass="28887">MPNPEQAEKKGKAVAQEKAKALPNSKSARGGKSNKRENSVAKGQVVGVPSNSERTNRKRKDLPSKVDGRGRRDTDHGYSRRPTKKARGNMQGRQSNAFRNPRSNPHSGEGPVYAADSVAYRNPYASGYAASSSSYPVHAYGAIPGPKRCHSDMEPHAGYLEPAVGKRGRPLAAGYLESAVGNQGRAHPGYVEPPLATRGQPHAGYIEPAFGNQGHDPYDYGHRRVGGYDSQGSRGSAYGAGRCCPDDTLASCKWKHPTSSLTALPPLSIL</sequence>
<protein>
    <submittedName>
        <fullName evidence="2">Uncharacterized protein</fullName>
    </submittedName>
</protein>
<evidence type="ECO:0000313" key="2">
    <source>
        <dbReference type="EMBL" id="KAK9293363.1"/>
    </source>
</evidence>
<feature type="compositionally biased region" description="Basic and acidic residues" evidence="1">
    <location>
        <begin position="61"/>
        <end position="78"/>
    </location>
</feature>
<dbReference type="Proteomes" id="UP001415857">
    <property type="component" value="Unassembled WGS sequence"/>
</dbReference>
<dbReference type="AlphaFoldDB" id="A0AAP0XAT8"/>
<name>A0AAP0XAT8_LIQFO</name>
<feature type="compositionally biased region" description="Polar residues" evidence="1">
    <location>
        <begin position="91"/>
        <end position="106"/>
    </location>
</feature>
<dbReference type="EMBL" id="JBBPBK010000001">
    <property type="protein sequence ID" value="KAK9293363.1"/>
    <property type="molecule type" value="Genomic_DNA"/>
</dbReference>
<organism evidence="2 3">
    <name type="scientific">Liquidambar formosana</name>
    <name type="common">Formosan gum</name>
    <dbReference type="NCBI Taxonomy" id="63359"/>
    <lineage>
        <taxon>Eukaryota</taxon>
        <taxon>Viridiplantae</taxon>
        <taxon>Streptophyta</taxon>
        <taxon>Embryophyta</taxon>
        <taxon>Tracheophyta</taxon>
        <taxon>Spermatophyta</taxon>
        <taxon>Magnoliopsida</taxon>
        <taxon>eudicotyledons</taxon>
        <taxon>Gunneridae</taxon>
        <taxon>Pentapetalae</taxon>
        <taxon>Saxifragales</taxon>
        <taxon>Altingiaceae</taxon>
        <taxon>Liquidambar</taxon>
    </lineage>
</organism>
<evidence type="ECO:0000256" key="1">
    <source>
        <dbReference type="SAM" id="MobiDB-lite"/>
    </source>
</evidence>
<reference evidence="2 3" key="1">
    <citation type="journal article" date="2024" name="Plant J.">
        <title>Genome sequences and population genomics reveal climatic adaptation and genomic divergence between two closely related sweetgum species.</title>
        <authorList>
            <person name="Xu W.Q."/>
            <person name="Ren C.Q."/>
            <person name="Zhang X.Y."/>
            <person name="Comes H.P."/>
            <person name="Liu X.H."/>
            <person name="Li Y.G."/>
            <person name="Kettle C.J."/>
            <person name="Jalonen R."/>
            <person name="Gaisberger H."/>
            <person name="Ma Y.Z."/>
            <person name="Qiu Y.X."/>
        </authorList>
    </citation>
    <scope>NUCLEOTIDE SEQUENCE [LARGE SCALE GENOMIC DNA]</scope>
    <source>
        <strain evidence="2">Hangzhou</strain>
    </source>
</reference>
<evidence type="ECO:0000313" key="3">
    <source>
        <dbReference type="Proteomes" id="UP001415857"/>
    </source>
</evidence>
<comment type="caution">
    <text evidence="2">The sequence shown here is derived from an EMBL/GenBank/DDBJ whole genome shotgun (WGS) entry which is preliminary data.</text>
</comment>
<gene>
    <name evidence="2" type="ORF">L1049_021355</name>
</gene>
<feature type="compositionally biased region" description="Basic and acidic residues" evidence="1">
    <location>
        <begin position="1"/>
        <end position="20"/>
    </location>
</feature>